<dbReference type="EMBL" id="OBEI01000009">
    <property type="protein sequence ID" value="SNZ10067.1"/>
    <property type="molecule type" value="Genomic_DNA"/>
</dbReference>
<dbReference type="InterPro" id="IPR017871">
    <property type="entry name" value="ABC_transporter-like_CS"/>
</dbReference>
<dbReference type="InterPro" id="IPR027417">
    <property type="entry name" value="P-loop_NTPase"/>
</dbReference>
<name>A0A285NM78_9AQUI</name>
<accession>A0A285NM78</accession>
<dbReference type="Gene3D" id="3.40.50.300">
    <property type="entry name" value="P-loop containing nucleotide triphosphate hydrolases"/>
    <property type="match status" value="1"/>
</dbReference>
<dbReference type="GO" id="GO:0016887">
    <property type="term" value="F:ATP hydrolysis activity"/>
    <property type="evidence" value="ECO:0007669"/>
    <property type="project" value="InterPro"/>
</dbReference>
<evidence type="ECO:0000256" key="2">
    <source>
        <dbReference type="ARBA" id="ARBA00022741"/>
    </source>
</evidence>
<evidence type="ECO:0000259" key="4">
    <source>
        <dbReference type="PROSITE" id="PS50893"/>
    </source>
</evidence>
<dbReference type="PANTHER" id="PTHR42781:SF4">
    <property type="entry name" value="SPERMIDINE_PUTRESCINE IMPORT ATP-BINDING PROTEIN POTA"/>
    <property type="match status" value="1"/>
</dbReference>
<dbReference type="Pfam" id="PF00005">
    <property type="entry name" value="ABC_tran"/>
    <property type="match status" value="1"/>
</dbReference>
<dbReference type="InterPro" id="IPR003439">
    <property type="entry name" value="ABC_transporter-like_ATP-bd"/>
</dbReference>
<dbReference type="SUPFAM" id="SSF52540">
    <property type="entry name" value="P-loop containing nucleoside triphosphate hydrolases"/>
    <property type="match status" value="1"/>
</dbReference>
<dbReference type="PANTHER" id="PTHR42781">
    <property type="entry name" value="SPERMIDINE/PUTRESCINE IMPORT ATP-BINDING PROTEIN POTA"/>
    <property type="match status" value="1"/>
</dbReference>
<reference evidence="6" key="1">
    <citation type="submission" date="2017-09" db="EMBL/GenBank/DDBJ databases">
        <authorList>
            <person name="Varghese N."/>
            <person name="Submissions S."/>
        </authorList>
    </citation>
    <scope>NUCLEOTIDE SEQUENCE [LARGE SCALE GENOMIC DNA]</scope>
    <source>
        <strain evidence="6">DSM 15103</strain>
    </source>
</reference>
<keyword evidence="6" id="KW-1185">Reference proteome</keyword>
<keyword evidence="2" id="KW-0547">Nucleotide-binding</keyword>
<feature type="domain" description="ABC transporter" evidence="4">
    <location>
        <begin position="1"/>
        <end position="232"/>
    </location>
</feature>
<evidence type="ECO:0000313" key="5">
    <source>
        <dbReference type="EMBL" id="SNZ10067.1"/>
    </source>
</evidence>
<evidence type="ECO:0000313" key="6">
    <source>
        <dbReference type="Proteomes" id="UP000219036"/>
    </source>
</evidence>
<dbReference type="GO" id="GO:0005524">
    <property type="term" value="F:ATP binding"/>
    <property type="evidence" value="ECO:0007669"/>
    <property type="project" value="UniProtKB-KW"/>
</dbReference>
<evidence type="ECO:0000256" key="3">
    <source>
        <dbReference type="ARBA" id="ARBA00022840"/>
    </source>
</evidence>
<dbReference type="PROSITE" id="PS50893">
    <property type="entry name" value="ABC_TRANSPORTER_2"/>
    <property type="match status" value="1"/>
</dbReference>
<dbReference type="Proteomes" id="UP000219036">
    <property type="component" value="Unassembled WGS sequence"/>
</dbReference>
<gene>
    <name evidence="5" type="ORF">SAMN06265182_1715</name>
</gene>
<sequence>MKIKLKKRLKGAEENFFLDVDINVEEGCFITIFGKSGAGKTSILRMIAGLVEPDEGFIEVKGDIWYDSKRGINLPPQKRKVGFVFQDYALFPNMTVEENIKFGMEKEDRELLEKLLELTELKKLRDRKPATLSGGQKQRVALARAVARKPDLLLLDEPLSALDIDMRRKLQEELIRIHKEFSLTTFMISHDFSEVFRLSNRVFVIQNGKIVKEGKPEKVFIQERISGKVKFSGEILQIKKEDVFYIVTVMVGNNIIKVVADIQEVKDLKVGDRVIIASKAFNPFILKT</sequence>
<dbReference type="SMART" id="SM00382">
    <property type="entry name" value="AAA"/>
    <property type="match status" value="1"/>
</dbReference>
<dbReference type="OrthoDB" id="9802264at2"/>
<keyword evidence="1" id="KW-0813">Transport</keyword>
<dbReference type="AlphaFoldDB" id="A0A285NM78"/>
<proteinExistence type="predicted"/>
<keyword evidence="3 5" id="KW-0067">ATP-binding</keyword>
<dbReference type="InterPro" id="IPR050093">
    <property type="entry name" value="ABC_SmlMolc_Importer"/>
</dbReference>
<organism evidence="5 6">
    <name type="scientific">Persephonella hydrogeniphila</name>
    <dbReference type="NCBI Taxonomy" id="198703"/>
    <lineage>
        <taxon>Bacteria</taxon>
        <taxon>Pseudomonadati</taxon>
        <taxon>Aquificota</taxon>
        <taxon>Aquificia</taxon>
        <taxon>Aquificales</taxon>
        <taxon>Hydrogenothermaceae</taxon>
        <taxon>Persephonella</taxon>
    </lineage>
</organism>
<protein>
    <submittedName>
        <fullName evidence="5">Molybdate transport system ATP-binding protein</fullName>
    </submittedName>
</protein>
<dbReference type="InterPro" id="IPR003593">
    <property type="entry name" value="AAA+_ATPase"/>
</dbReference>
<dbReference type="PROSITE" id="PS00211">
    <property type="entry name" value="ABC_TRANSPORTER_1"/>
    <property type="match status" value="1"/>
</dbReference>
<evidence type="ECO:0000256" key="1">
    <source>
        <dbReference type="ARBA" id="ARBA00022448"/>
    </source>
</evidence>